<dbReference type="InterPro" id="IPR036388">
    <property type="entry name" value="WH-like_DNA-bd_sf"/>
</dbReference>
<evidence type="ECO:0000259" key="1">
    <source>
        <dbReference type="SMART" id="SM00421"/>
    </source>
</evidence>
<dbReference type="InterPro" id="IPR051797">
    <property type="entry name" value="TrmB-like"/>
</dbReference>
<evidence type="ECO:0000313" key="3">
    <source>
        <dbReference type="Proteomes" id="UP001604282"/>
    </source>
</evidence>
<dbReference type="SMART" id="SM00421">
    <property type="entry name" value="HTH_LUXR"/>
    <property type="match status" value="1"/>
</dbReference>
<dbReference type="SUPFAM" id="SSF56024">
    <property type="entry name" value="Phospholipase D/nuclease"/>
    <property type="match status" value="1"/>
</dbReference>
<dbReference type="Gene3D" id="3.30.870.10">
    <property type="entry name" value="Endonuclease Chain A"/>
    <property type="match status" value="1"/>
</dbReference>
<dbReference type="RefSeq" id="WP_189848887.1">
    <property type="nucleotide sequence ID" value="NZ_BMVV01000005.1"/>
</dbReference>
<dbReference type="EMBL" id="JBICZW010000006">
    <property type="protein sequence ID" value="MFG3189795.1"/>
    <property type="molecule type" value="Genomic_DNA"/>
</dbReference>
<dbReference type="InterPro" id="IPR000792">
    <property type="entry name" value="Tscrpt_reg_LuxR_C"/>
</dbReference>
<organism evidence="2 3">
    <name type="scientific">Streptomyces omiyaensis</name>
    <dbReference type="NCBI Taxonomy" id="68247"/>
    <lineage>
        <taxon>Bacteria</taxon>
        <taxon>Bacillati</taxon>
        <taxon>Actinomycetota</taxon>
        <taxon>Actinomycetes</taxon>
        <taxon>Kitasatosporales</taxon>
        <taxon>Streptomycetaceae</taxon>
        <taxon>Streptomyces</taxon>
    </lineage>
</organism>
<name>A0ABW7BQK4_9ACTN</name>
<dbReference type="InterPro" id="IPR016032">
    <property type="entry name" value="Sig_transdc_resp-reg_C-effctor"/>
</dbReference>
<dbReference type="Proteomes" id="UP001604282">
    <property type="component" value="Unassembled WGS sequence"/>
</dbReference>
<dbReference type="PANTHER" id="PTHR34293:SF1">
    <property type="entry name" value="HTH-TYPE TRANSCRIPTIONAL REGULATOR TRMBL2"/>
    <property type="match status" value="1"/>
</dbReference>
<accession>A0ABW7BQK4</accession>
<dbReference type="SUPFAM" id="SSF46894">
    <property type="entry name" value="C-terminal effector domain of the bipartite response regulators"/>
    <property type="match status" value="1"/>
</dbReference>
<sequence>MNWPDRSPDWAELGLGPDELKLYEALLAAPRPSSPAALARAAGVPADRLPAALDVLARHGLVLPPAAGRPLPEAVPPGTALRRLVHVRRSELLDRSSRLELLSASVDRLAARFPGGAPDEARTGIEVLSGREAIVARTEALLASAGGELALLDRPPYASSPDGGMPVPLAVTDLVGRGVRVRVVVDREGLDLPGRARGLNLLTQEGVEIRVAPALPTKLILIDGRVSLLPPTDAADPTAAALVVKDSVLHHVLVPLFESVWERAVPIGPGAQDDVTAEDRELLTLLASGMKDEAMARRLQVHVHTVRRRIKRLLLLLGAETRFQAGVQALRKGWLTL</sequence>
<protein>
    <submittedName>
        <fullName evidence="2">TrmB family transcriptional regulator</fullName>
    </submittedName>
</protein>
<evidence type="ECO:0000313" key="2">
    <source>
        <dbReference type="EMBL" id="MFG3189795.1"/>
    </source>
</evidence>
<reference evidence="2 3" key="1">
    <citation type="submission" date="2024-10" db="EMBL/GenBank/DDBJ databases">
        <title>The Natural Products Discovery Center: Release of the First 8490 Sequenced Strains for Exploring Actinobacteria Biosynthetic Diversity.</title>
        <authorList>
            <person name="Kalkreuter E."/>
            <person name="Kautsar S.A."/>
            <person name="Yang D."/>
            <person name="Bader C.D."/>
            <person name="Teijaro C.N."/>
            <person name="Fluegel L."/>
            <person name="Davis C.M."/>
            <person name="Simpson J.R."/>
            <person name="Lauterbach L."/>
            <person name="Steele A.D."/>
            <person name="Gui C."/>
            <person name="Meng S."/>
            <person name="Li G."/>
            <person name="Viehrig K."/>
            <person name="Ye F."/>
            <person name="Su P."/>
            <person name="Kiefer A.F."/>
            <person name="Nichols A."/>
            <person name="Cepeda A.J."/>
            <person name="Yan W."/>
            <person name="Fan B."/>
            <person name="Jiang Y."/>
            <person name="Adhikari A."/>
            <person name="Zheng C.-J."/>
            <person name="Schuster L."/>
            <person name="Cowan T.M."/>
            <person name="Smanski M.J."/>
            <person name="Chevrette M.G."/>
            <person name="De Carvalho L.P.S."/>
            <person name="Shen B."/>
        </authorList>
    </citation>
    <scope>NUCLEOTIDE SEQUENCE [LARGE SCALE GENOMIC DNA]</scope>
    <source>
        <strain evidence="2 3">NPDC048229</strain>
    </source>
</reference>
<dbReference type="PANTHER" id="PTHR34293">
    <property type="entry name" value="HTH-TYPE TRANSCRIPTIONAL REGULATOR TRMBL2"/>
    <property type="match status" value="1"/>
</dbReference>
<proteinExistence type="predicted"/>
<feature type="domain" description="HTH luxR-type" evidence="1">
    <location>
        <begin position="272"/>
        <end position="329"/>
    </location>
</feature>
<gene>
    <name evidence="2" type="ORF">ACGFYS_12695</name>
</gene>
<keyword evidence="3" id="KW-1185">Reference proteome</keyword>
<comment type="caution">
    <text evidence="2">The sequence shown here is derived from an EMBL/GenBank/DDBJ whole genome shotgun (WGS) entry which is preliminary data.</text>
</comment>
<dbReference type="Gene3D" id="1.10.10.10">
    <property type="entry name" value="Winged helix-like DNA-binding domain superfamily/Winged helix DNA-binding domain"/>
    <property type="match status" value="2"/>
</dbReference>